<keyword evidence="5" id="KW-0998">Cell outer membrane</keyword>
<dbReference type="RefSeq" id="WP_341833927.1">
    <property type="nucleotide sequence ID" value="NZ_CP149822.1"/>
</dbReference>
<evidence type="ECO:0000256" key="4">
    <source>
        <dbReference type="ARBA" id="ARBA00023136"/>
    </source>
</evidence>
<evidence type="ECO:0000313" key="10">
    <source>
        <dbReference type="Proteomes" id="UP001485459"/>
    </source>
</evidence>
<feature type="chain" id="PRO_5045073937" evidence="6">
    <location>
        <begin position="18"/>
        <end position="582"/>
    </location>
</feature>
<dbReference type="SUPFAM" id="SSF48452">
    <property type="entry name" value="TPR-like"/>
    <property type="match status" value="1"/>
</dbReference>
<dbReference type="InterPro" id="IPR033985">
    <property type="entry name" value="SusD-like_N"/>
</dbReference>
<dbReference type="CDD" id="cd08977">
    <property type="entry name" value="SusD"/>
    <property type="match status" value="1"/>
</dbReference>
<feature type="domain" description="RagB/SusD" evidence="7">
    <location>
        <begin position="319"/>
        <end position="581"/>
    </location>
</feature>
<dbReference type="EMBL" id="CP149822">
    <property type="protein sequence ID" value="WZN38917.1"/>
    <property type="molecule type" value="Genomic_DNA"/>
</dbReference>
<gene>
    <name evidence="9" type="ORF">WJU16_12990</name>
</gene>
<feature type="signal peptide" evidence="6">
    <location>
        <begin position="1"/>
        <end position="17"/>
    </location>
</feature>
<evidence type="ECO:0000256" key="1">
    <source>
        <dbReference type="ARBA" id="ARBA00004442"/>
    </source>
</evidence>
<dbReference type="Pfam" id="PF14322">
    <property type="entry name" value="SusD-like_3"/>
    <property type="match status" value="1"/>
</dbReference>
<proteinExistence type="inferred from homology"/>
<dbReference type="Proteomes" id="UP001485459">
    <property type="component" value="Chromosome"/>
</dbReference>
<dbReference type="Gene3D" id="1.25.40.390">
    <property type="match status" value="1"/>
</dbReference>
<keyword evidence="3 6" id="KW-0732">Signal</keyword>
<accession>A0ABZ2YI16</accession>
<dbReference type="Pfam" id="PF07980">
    <property type="entry name" value="SusD_RagB"/>
    <property type="match status" value="1"/>
</dbReference>
<evidence type="ECO:0000256" key="6">
    <source>
        <dbReference type="SAM" id="SignalP"/>
    </source>
</evidence>
<feature type="domain" description="SusD-like N-terminal" evidence="8">
    <location>
        <begin position="25"/>
        <end position="224"/>
    </location>
</feature>
<protein>
    <submittedName>
        <fullName evidence="9">RagB/SusD family nutrient uptake outer membrane protein</fullName>
    </submittedName>
</protein>
<organism evidence="9 10">
    <name type="scientific">Chitinophaga pollutisoli</name>
    <dbReference type="NCBI Taxonomy" id="3133966"/>
    <lineage>
        <taxon>Bacteria</taxon>
        <taxon>Pseudomonadati</taxon>
        <taxon>Bacteroidota</taxon>
        <taxon>Chitinophagia</taxon>
        <taxon>Chitinophagales</taxon>
        <taxon>Chitinophagaceae</taxon>
        <taxon>Chitinophaga</taxon>
    </lineage>
</organism>
<sequence>MLFRKYALFAAALIVAAAGCKKSSDFLDAKLPSDLNEETVFSDSARTMNFLNRVYTQVQHSSLPVNYMGVPTDVCTDNGEVSYTGATQPGVYYNNGSFTPANCPFNGMWNDCYANIRRANRYLSKVGVTPLSEGLKSRTTGEAKFLRTWYYFLLWRTYGGVPIVPLLQITDELNLPRNSYQETVDYMVKELDEAAVLLPQDHEAQDYGRATKGACLALKARILLYAASPLYNGGGLTELQGFDAAKQYVQADADPNRWTLAKNAALAVISMNKYGLYTDDQQPGYGYYKTFLTRVNNEMIFCFMNTPGRTLEYLFLPKSRAPQSNVSYVFPTQTMVDAFPMANGLPITDPASGYDPLHPYVGREPRFKYSILTNGTVWRNNSGTYSAINTYFMAPNDGMGSDPNGYATRFGTYVRKMLDENVTGSQGSTEHNYPLIRYAEILLNLAEAENEIGGPSEAVFEPLRDIRRRAGIQPGADNNFGIPVNADKNAMRTFILNERRIELCFEGHRFWDNRRTKTAAQTDGSPEGKPFYGTKITGTEGNWVYETIEVEKRFFRPEMYYVPIPQGQMNVEPNLVQNPGWF</sequence>
<dbReference type="PROSITE" id="PS51257">
    <property type="entry name" value="PROKAR_LIPOPROTEIN"/>
    <property type="match status" value="1"/>
</dbReference>
<evidence type="ECO:0000256" key="3">
    <source>
        <dbReference type="ARBA" id="ARBA00022729"/>
    </source>
</evidence>
<keyword evidence="4" id="KW-0472">Membrane</keyword>
<evidence type="ECO:0000259" key="8">
    <source>
        <dbReference type="Pfam" id="PF14322"/>
    </source>
</evidence>
<comment type="similarity">
    <text evidence="2">Belongs to the SusD family.</text>
</comment>
<dbReference type="InterPro" id="IPR012944">
    <property type="entry name" value="SusD_RagB_dom"/>
</dbReference>
<name>A0ABZ2YI16_9BACT</name>
<evidence type="ECO:0000256" key="2">
    <source>
        <dbReference type="ARBA" id="ARBA00006275"/>
    </source>
</evidence>
<keyword evidence="10" id="KW-1185">Reference proteome</keyword>
<evidence type="ECO:0000256" key="5">
    <source>
        <dbReference type="ARBA" id="ARBA00023237"/>
    </source>
</evidence>
<reference evidence="10" key="1">
    <citation type="submission" date="2024-03" db="EMBL/GenBank/DDBJ databases">
        <title>Chitinophaga horti sp. nov., isolated from garden soil.</title>
        <authorList>
            <person name="Lee D.S."/>
            <person name="Han D.M."/>
            <person name="Baek J.H."/>
            <person name="Choi D.G."/>
            <person name="Jeon J.H."/>
            <person name="Jeon C.O."/>
        </authorList>
    </citation>
    <scope>NUCLEOTIDE SEQUENCE [LARGE SCALE GENOMIC DNA]</scope>
    <source>
        <strain evidence="10">GPA1</strain>
    </source>
</reference>
<evidence type="ECO:0000259" key="7">
    <source>
        <dbReference type="Pfam" id="PF07980"/>
    </source>
</evidence>
<evidence type="ECO:0000313" key="9">
    <source>
        <dbReference type="EMBL" id="WZN38917.1"/>
    </source>
</evidence>
<comment type="subcellular location">
    <subcellularLocation>
        <location evidence="1">Cell outer membrane</location>
    </subcellularLocation>
</comment>
<dbReference type="InterPro" id="IPR011990">
    <property type="entry name" value="TPR-like_helical_dom_sf"/>
</dbReference>